<dbReference type="InterPro" id="IPR036513">
    <property type="entry name" value="STAS_dom_sf"/>
</dbReference>
<accession>A0ABV9RSF8</accession>
<gene>
    <name evidence="2" type="ORF">ACFPEL_27635</name>
</gene>
<dbReference type="EMBL" id="JBHSIM010000058">
    <property type="protein sequence ID" value="MFC4836211.1"/>
    <property type="molecule type" value="Genomic_DNA"/>
</dbReference>
<evidence type="ECO:0000313" key="2">
    <source>
        <dbReference type="EMBL" id="MFC4836211.1"/>
    </source>
</evidence>
<dbReference type="InterPro" id="IPR058548">
    <property type="entry name" value="MlaB-like_STAS"/>
</dbReference>
<reference evidence="3" key="1">
    <citation type="journal article" date="2019" name="Int. J. Syst. Evol. Microbiol.">
        <title>The Global Catalogue of Microorganisms (GCM) 10K type strain sequencing project: providing services to taxonomists for standard genome sequencing and annotation.</title>
        <authorList>
            <consortium name="The Broad Institute Genomics Platform"/>
            <consortium name="The Broad Institute Genome Sequencing Center for Infectious Disease"/>
            <person name="Wu L."/>
            <person name="Ma J."/>
        </authorList>
    </citation>
    <scope>NUCLEOTIDE SEQUENCE [LARGE SCALE GENOMIC DNA]</scope>
    <source>
        <strain evidence="3">CCUG 50347</strain>
    </source>
</reference>
<keyword evidence="3" id="KW-1185">Reference proteome</keyword>
<name>A0ABV9RSF8_9PSEU</name>
<evidence type="ECO:0000259" key="1">
    <source>
        <dbReference type="Pfam" id="PF13466"/>
    </source>
</evidence>
<evidence type="ECO:0000313" key="3">
    <source>
        <dbReference type="Proteomes" id="UP001595909"/>
    </source>
</evidence>
<feature type="domain" description="MlaB-like STAS" evidence="1">
    <location>
        <begin position="203"/>
        <end position="285"/>
    </location>
</feature>
<dbReference type="RefSeq" id="WP_274190143.1">
    <property type="nucleotide sequence ID" value="NZ_BAABHN010000058.1"/>
</dbReference>
<comment type="caution">
    <text evidence="2">The sequence shown here is derived from an EMBL/GenBank/DDBJ whole genome shotgun (WGS) entry which is preliminary data.</text>
</comment>
<protein>
    <submittedName>
        <fullName evidence="2">STAS domain-containing protein</fullName>
    </submittedName>
</protein>
<dbReference type="SUPFAM" id="SSF52091">
    <property type="entry name" value="SpoIIaa-like"/>
    <property type="match status" value="1"/>
</dbReference>
<dbReference type="CDD" id="cd07043">
    <property type="entry name" value="STAS_anti-anti-sigma_factors"/>
    <property type="match status" value="1"/>
</dbReference>
<dbReference type="Proteomes" id="UP001595909">
    <property type="component" value="Unassembled WGS sequence"/>
</dbReference>
<sequence>MTAPLRVRPDLDVPASRHTLNVADAVDQGRRGTASWVERELAHGSKVFYKGWLPDGRRPDQHWLTGPAGPRGARDALVSGQMEFLDIPTAIERSGGTADGVLGLYRGEVERALDDQWPTIAMTQESPELPMADDPALVSEYVTWEAGFDLLAQQWPVRLLCQLSVPLESETSVWETVAVHHRDVVDGFWSATADDSGVWSPRGDVDAHVARRFGAAVHGALRAARRRGESSDECTDLHVDLSAIDFMDVSCAQILMLAARSAPDGQQMVLHGGPRFLRRLFDAVGRPVTVRESEDAR</sequence>
<dbReference type="Pfam" id="PF13466">
    <property type="entry name" value="STAS_2"/>
    <property type="match status" value="1"/>
</dbReference>
<proteinExistence type="predicted"/>
<organism evidence="2 3">
    <name type="scientific">Actinomycetospora chibensis</name>
    <dbReference type="NCBI Taxonomy" id="663606"/>
    <lineage>
        <taxon>Bacteria</taxon>
        <taxon>Bacillati</taxon>
        <taxon>Actinomycetota</taxon>
        <taxon>Actinomycetes</taxon>
        <taxon>Pseudonocardiales</taxon>
        <taxon>Pseudonocardiaceae</taxon>
        <taxon>Actinomycetospora</taxon>
    </lineage>
</organism>
<dbReference type="Gene3D" id="3.30.750.24">
    <property type="entry name" value="STAS domain"/>
    <property type="match status" value="1"/>
</dbReference>